<feature type="transmembrane region" description="Helical" evidence="1">
    <location>
        <begin position="225"/>
        <end position="251"/>
    </location>
</feature>
<feature type="transmembrane region" description="Helical" evidence="1">
    <location>
        <begin position="117"/>
        <end position="135"/>
    </location>
</feature>
<feature type="transmembrane region" description="Helical" evidence="1">
    <location>
        <begin position="199"/>
        <end position="218"/>
    </location>
</feature>
<dbReference type="RefSeq" id="YP_009346451.1">
    <property type="nucleotide sequence ID" value="NC_033869.1"/>
</dbReference>
<keyword evidence="1" id="KW-0812">Transmembrane</keyword>
<organism evidence="2">
    <name type="scientific">Xiphinema rivesi</name>
    <dbReference type="NCBI Taxonomy" id="70223"/>
    <lineage>
        <taxon>Eukaryota</taxon>
        <taxon>Metazoa</taxon>
        <taxon>Ecdysozoa</taxon>
        <taxon>Nematoda</taxon>
        <taxon>Enoplea</taxon>
        <taxon>Dorylaimia</taxon>
        <taxon>Dorylaimida</taxon>
        <taxon>Dorylaimina</taxon>
        <taxon>Longidoroidea</taxon>
        <taxon>Longidoridae</taxon>
        <taxon>Xiphinema</taxon>
    </lineage>
</organism>
<name>A0A1P8C785_9BILA</name>
<geneLocation type="mitochondrion" evidence="2"/>
<dbReference type="EMBL" id="KU746820">
    <property type="protein sequence ID" value="AOT84260.1"/>
    <property type="molecule type" value="Genomic_DNA"/>
</dbReference>
<feature type="transmembrane region" description="Helical" evidence="1">
    <location>
        <begin position="141"/>
        <end position="162"/>
    </location>
</feature>
<keyword evidence="1" id="KW-0472">Membrane</keyword>
<sequence>MYMVLLSFSYNFIMFLGLNQTSYVLVFLILEWLSWIFSVTLMVFSMKYLLIQSYFSLAFLVALLSMPKFIILSLLLKMGFPPFYNWAIALFKFFSKKSLLFAMTMHKILPTIVSGKCFSMFMSLLSITMLCILFLQASNLFLVLMFSSFLHGWWVILASYFYQKLFWQYWVVYGSLLLLFLTSITFSKLELFGYGQTTLSGISFLVLSGFPPFLLFWMKASVFMILVMGSAFLAMMLIFSSVISLIVYFRVLCMSLELSEKNSGKFIPMLTISLLISFFY</sequence>
<accession>A0A1P8C785</accession>
<gene>
    <name evidence="2" type="primary">ND2</name>
</gene>
<dbReference type="GeneID" id="31080156"/>
<protein>
    <submittedName>
        <fullName evidence="2">NADH dehydrogenase subunit 2</fullName>
    </submittedName>
</protein>
<evidence type="ECO:0000313" key="2">
    <source>
        <dbReference type="EMBL" id="AOT84260.1"/>
    </source>
</evidence>
<reference evidence="2" key="1">
    <citation type="journal article" date="2017" name="Sci. Rep.">
        <title>Mitochondrial genome diversity in dagger and needle nematodes (Nematoda: Longidoridae).</title>
        <authorList>
            <person name="Palomares-Rius J.E."/>
            <person name="Cantalapiedra-Navarrete C."/>
            <person name="Archidona-Yuste A."/>
            <person name="Blok V.C."/>
            <person name="Castillo P."/>
        </authorList>
    </citation>
    <scope>NUCLEOTIDE SEQUENCE</scope>
    <source>
        <strain evidence="2">ISLA</strain>
    </source>
</reference>
<feature type="transmembrane region" description="Helical" evidence="1">
    <location>
        <begin position="169"/>
        <end position="187"/>
    </location>
</feature>
<evidence type="ECO:0000256" key="1">
    <source>
        <dbReference type="SAM" id="Phobius"/>
    </source>
</evidence>
<dbReference type="AlphaFoldDB" id="A0A1P8C785"/>
<keyword evidence="1" id="KW-1133">Transmembrane helix</keyword>
<keyword evidence="2" id="KW-0496">Mitochondrion</keyword>
<feature type="transmembrane region" description="Helical" evidence="1">
    <location>
        <begin position="56"/>
        <end position="77"/>
    </location>
</feature>
<dbReference type="CTD" id="4536"/>
<proteinExistence type="predicted"/>
<feature type="transmembrane region" description="Helical" evidence="1">
    <location>
        <begin position="20"/>
        <end position="44"/>
    </location>
</feature>